<feature type="compositionally biased region" description="Low complexity" evidence="1">
    <location>
        <begin position="51"/>
        <end position="63"/>
    </location>
</feature>
<protein>
    <submittedName>
        <fullName evidence="2">Uncharacterized protein</fullName>
    </submittedName>
</protein>
<evidence type="ECO:0000313" key="2">
    <source>
        <dbReference type="EMBL" id="EME78062.1"/>
    </source>
</evidence>
<dbReference type="Proteomes" id="UP000016932">
    <property type="component" value="Unassembled WGS sequence"/>
</dbReference>
<gene>
    <name evidence="2" type="ORF">MYCFIDRAFT_179507</name>
</gene>
<dbReference type="AlphaFoldDB" id="M3AKR8"/>
<dbReference type="VEuPathDB" id="FungiDB:MYCFIDRAFT_179507"/>
<name>M3AKR8_PSEFD</name>
<sequence>MLLPNIPFYETPVLASVMGNGSCTPGAQGPELIVMDKTCSKVCTPEKSSHPHQASHAASSSSSKRCCGIWKRRVGRQMKRAGGIGHHVYGIGNGNTDEGDHMLNTEYSVFRPYIQ</sequence>
<feature type="region of interest" description="Disordered" evidence="1">
    <location>
        <begin position="44"/>
        <end position="65"/>
    </location>
</feature>
<dbReference type="GeneID" id="19334138"/>
<proteinExistence type="predicted"/>
<dbReference type="HOGENOM" id="CLU_2110042_0_0_1"/>
<evidence type="ECO:0000256" key="1">
    <source>
        <dbReference type="SAM" id="MobiDB-lite"/>
    </source>
</evidence>
<organism evidence="2 3">
    <name type="scientific">Pseudocercospora fijiensis (strain CIRAD86)</name>
    <name type="common">Black leaf streak disease fungus</name>
    <name type="synonym">Mycosphaerella fijiensis</name>
    <dbReference type="NCBI Taxonomy" id="383855"/>
    <lineage>
        <taxon>Eukaryota</taxon>
        <taxon>Fungi</taxon>
        <taxon>Dikarya</taxon>
        <taxon>Ascomycota</taxon>
        <taxon>Pezizomycotina</taxon>
        <taxon>Dothideomycetes</taxon>
        <taxon>Dothideomycetidae</taxon>
        <taxon>Mycosphaerellales</taxon>
        <taxon>Mycosphaerellaceae</taxon>
        <taxon>Pseudocercospora</taxon>
    </lineage>
</organism>
<dbReference type="RefSeq" id="XP_007931766.1">
    <property type="nucleotide sequence ID" value="XM_007933575.1"/>
</dbReference>
<accession>M3AKR8</accession>
<evidence type="ECO:0000313" key="3">
    <source>
        <dbReference type="Proteomes" id="UP000016932"/>
    </source>
</evidence>
<dbReference type="EMBL" id="KB446564">
    <property type="protein sequence ID" value="EME78062.1"/>
    <property type="molecule type" value="Genomic_DNA"/>
</dbReference>
<keyword evidence="3" id="KW-1185">Reference proteome</keyword>
<reference evidence="2 3" key="1">
    <citation type="journal article" date="2012" name="PLoS Pathog.">
        <title>Diverse lifestyles and strategies of plant pathogenesis encoded in the genomes of eighteen Dothideomycetes fungi.</title>
        <authorList>
            <person name="Ohm R.A."/>
            <person name="Feau N."/>
            <person name="Henrissat B."/>
            <person name="Schoch C.L."/>
            <person name="Horwitz B.A."/>
            <person name="Barry K.W."/>
            <person name="Condon B.J."/>
            <person name="Copeland A.C."/>
            <person name="Dhillon B."/>
            <person name="Glaser F."/>
            <person name="Hesse C.N."/>
            <person name="Kosti I."/>
            <person name="LaButti K."/>
            <person name="Lindquist E.A."/>
            <person name="Lucas S."/>
            <person name="Salamov A.A."/>
            <person name="Bradshaw R.E."/>
            <person name="Ciuffetti L."/>
            <person name="Hamelin R.C."/>
            <person name="Kema G.H.J."/>
            <person name="Lawrence C."/>
            <person name="Scott J.A."/>
            <person name="Spatafora J.W."/>
            <person name="Turgeon B.G."/>
            <person name="de Wit P.J.G.M."/>
            <person name="Zhong S."/>
            <person name="Goodwin S.B."/>
            <person name="Grigoriev I.V."/>
        </authorList>
    </citation>
    <scope>NUCLEOTIDE SEQUENCE [LARGE SCALE GENOMIC DNA]</scope>
    <source>
        <strain evidence="2 3">CIRAD86</strain>
    </source>
</reference>
<dbReference type="KEGG" id="pfj:MYCFIDRAFT_179507"/>